<comment type="similarity">
    <text evidence="2">Belongs to the FliQ/MopD/SpaQ family.</text>
</comment>
<evidence type="ECO:0000256" key="4">
    <source>
        <dbReference type="ARBA" id="ARBA00022692"/>
    </source>
</evidence>
<reference evidence="8 9" key="1">
    <citation type="submission" date="2013-02" db="EMBL/GenBank/DDBJ databases">
        <title>Genome sequence of Clostridium saccharoperbutylacetonicum N1-4(HMT).</title>
        <authorList>
            <person name="Poehlein A."/>
            <person name="Daniel R."/>
        </authorList>
    </citation>
    <scope>NUCLEOTIDE SEQUENCE [LARGE SCALE GENOMIC DNA]</scope>
    <source>
        <strain evidence="9">N1-4(HMT)</strain>
    </source>
</reference>
<feature type="transmembrane region" description="Helical" evidence="7">
    <location>
        <begin position="51"/>
        <end position="70"/>
    </location>
</feature>
<dbReference type="PANTHER" id="PTHR34040">
    <property type="entry name" value="FLAGELLAR BIOSYNTHETIC PROTEIN FLIQ"/>
    <property type="match status" value="1"/>
</dbReference>
<dbReference type="Pfam" id="PF01313">
    <property type="entry name" value="Bac_export_3"/>
    <property type="match status" value="1"/>
</dbReference>
<dbReference type="AlphaFoldDB" id="M1N4A8"/>
<dbReference type="EMBL" id="CP004121">
    <property type="protein sequence ID" value="AGF58262.1"/>
    <property type="molecule type" value="Genomic_DNA"/>
</dbReference>
<dbReference type="Proteomes" id="UP000011728">
    <property type="component" value="Chromosome"/>
</dbReference>
<dbReference type="OrthoDB" id="9806440at2"/>
<dbReference type="PIRSF" id="PIRSF004669">
    <property type="entry name" value="FliQ"/>
    <property type="match status" value="1"/>
</dbReference>
<dbReference type="GO" id="GO:0009306">
    <property type="term" value="P:protein secretion"/>
    <property type="evidence" value="ECO:0007669"/>
    <property type="project" value="InterPro"/>
</dbReference>
<keyword evidence="8" id="KW-0966">Cell projection</keyword>
<dbReference type="STRING" id="36745.CLSAP_42710"/>
<comment type="subcellular location">
    <subcellularLocation>
        <location evidence="1">Cell membrane</location>
        <topology evidence="1">Multi-pass membrane protein</topology>
    </subcellularLocation>
</comment>
<evidence type="ECO:0000256" key="2">
    <source>
        <dbReference type="ARBA" id="ARBA00006156"/>
    </source>
</evidence>
<evidence type="ECO:0000256" key="3">
    <source>
        <dbReference type="ARBA" id="ARBA00022475"/>
    </source>
</evidence>
<evidence type="ECO:0000313" key="9">
    <source>
        <dbReference type="Proteomes" id="UP000011728"/>
    </source>
</evidence>
<name>M1N4A8_9CLOT</name>
<evidence type="ECO:0000256" key="1">
    <source>
        <dbReference type="ARBA" id="ARBA00004651"/>
    </source>
</evidence>
<dbReference type="HOGENOM" id="CLU_164516_0_1_9"/>
<dbReference type="GO" id="GO:0005886">
    <property type="term" value="C:plasma membrane"/>
    <property type="evidence" value="ECO:0007669"/>
    <property type="project" value="UniProtKB-SubCell"/>
</dbReference>
<feature type="transmembrane region" description="Helical" evidence="7">
    <location>
        <begin position="20"/>
        <end position="39"/>
    </location>
</feature>
<keyword evidence="8" id="KW-0969">Cilium</keyword>
<dbReference type="eggNOG" id="COG1987">
    <property type="taxonomic scope" value="Bacteria"/>
</dbReference>
<keyword evidence="9" id="KW-1185">Reference proteome</keyword>
<accession>M1N4A8</accession>
<keyword evidence="4 7" id="KW-0812">Transmembrane</keyword>
<dbReference type="InterPro" id="IPR002191">
    <property type="entry name" value="Bac_export_3"/>
</dbReference>
<keyword evidence="6 7" id="KW-0472">Membrane</keyword>
<keyword evidence="8" id="KW-0282">Flagellum</keyword>
<sequence length="89" mass="9584">MTQTMLTAVVKDTIVTAAKVAAPILIVVLVLGLIISILQASTQIQEQTLTFVPKLIAAAAVGIFLGSWMLETIMSFTHRIFDLISKVIT</sequence>
<proteinExistence type="inferred from homology"/>
<evidence type="ECO:0000256" key="7">
    <source>
        <dbReference type="SAM" id="Phobius"/>
    </source>
</evidence>
<keyword evidence="5 7" id="KW-1133">Transmembrane helix</keyword>
<organism evidence="8 9">
    <name type="scientific">Clostridium saccharoperbutylacetonicum N1-4(HMT)</name>
    <dbReference type="NCBI Taxonomy" id="931276"/>
    <lineage>
        <taxon>Bacteria</taxon>
        <taxon>Bacillati</taxon>
        <taxon>Bacillota</taxon>
        <taxon>Clostridia</taxon>
        <taxon>Eubacteriales</taxon>
        <taxon>Clostridiaceae</taxon>
        <taxon>Clostridium</taxon>
    </lineage>
</organism>
<evidence type="ECO:0000313" key="8">
    <source>
        <dbReference type="EMBL" id="AGF58262.1"/>
    </source>
</evidence>
<dbReference type="PRINTS" id="PR00952">
    <property type="entry name" value="TYPE3IMQPROT"/>
</dbReference>
<dbReference type="RefSeq" id="WP_015394573.1">
    <property type="nucleotide sequence ID" value="NC_020291.1"/>
</dbReference>
<keyword evidence="3" id="KW-1003">Cell membrane</keyword>
<evidence type="ECO:0000256" key="6">
    <source>
        <dbReference type="ARBA" id="ARBA00023136"/>
    </source>
</evidence>
<protein>
    <submittedName>
        <fullName evidence="8">Flagellar biosynthetic protein FliQ</fullName>
    </submittedName>
</protein>
<dbReference type="PATRIC" id="fig|931276.5.peg.4545"/>
<dbReference type="KEGG" id="csr:Cspa_c45090"/>
<evidence type="ECO:0000256" key="5">
    <source>
        <dbReference type="ARBA" id="ARBA00022989"/>
    </source>
</evidence>
<gene>
    <name evidence="8" type="primary">fliQ</name>
    <name evidence="8" type="ORF">Cspa_c45090</name>
</gene>
<dbReference type="PANTHER" id="PTHR34040:SF2">
    <property type="entry name" value="FLAGELLAR BIOSYNTHETIC PROTEIN FLIQ"/>
    <property type="match status" value="1"/>
</dbReference>